<feature type="signal peptide" evidence="1">
    <location>
        <begin position="1"/>
        <end position="18"/>
    </location>
</feature>
<dbReference type="OrthoDB" id="7376158at2"/>
<dbReference type="InterPro" id="IPR032693">
    <property type="entry name" value="YtkA-like_dom"/>
</dbReference>
<dbReference type="Proteomes" id="UP000186684">
    <property type="component" value="Unassembled WGS sequence"/>
</dbReference>
<evidence type="ECO:0000256" key="1">
    <source>
        <dbReference type="SAM" id="SignalP"/>
    </source>
</evidence>
<accession>A0A1N7PCB0</accession>
<feature type="chain" id="PRO_5013383444" evidence="1">
    <location>
        <begin position="19"/>
        <end position="134"/>
    </location>
</feature>
<organism evidence="3 4">
    <name type="scientific">Roseivivax lentus</name>
    <dbReference type="NCBI Taxonomy" id="633194"/>
    <lineage>
        <taxon>Bacteria</taxon>
        <taxon>Pseudomonadati</taxon>
        <taxon>Pseudomonadota</taxon>
        <taxon>Alphaproteobacteria</taxon>
        <taxon>Rhodobacterales</taxon>
        <taxon>Roseobacteraceae</taxon>
        <taxon>Roseivivax</taxon>
    </lineage>
</organism>
<dbReference type="AlphaFoldDB" id="A0A1N7PCB0"/>
<reference evidence="4" key="1">
    <citation type="submission" date="2017-01" db="EMBL/GenBank/DDBJ databases">
        <authorList>
            <person name="Varghese N."/>
            <person name="Submissions S."/>
        </authorList>
    </citation>
    <scope>NUCLEOTIDE SEQUENCE [LARGE SCALE GENOMIC DNA]</scope>
    <source>
        <strain evidence="4">DSM 29430</strain>
    </source>
</reference>
<dbReference type="EMBL" id="FTOQ01000014">
    <property type="protein sequence ID" value="SIT08265.1"/>
    <property type="molecule type" value="Genomic_DNA"/>
</dbReference>
<protein>
    <submittedName>
        <fullName evidence="3">YtkA-like</fullName>
    </submittedName>
</protein>
<gene>
    <name evidence="3" type="ORF">SAMN05421759_11469</name>
</gene>
<sequence length="134" mass="14650">MFRLKLAILACLATPALGDRLLAEATCAPTDTEMQFNCEISLSEGGVPVEGAAFTVKPDMRSMPMAHNIPPVASKATESPGIYSVRLDLQMLGDWTLTLDLTEPRRDRVILRHTFDETTLDHPSMDHSSQGASH</sequence>
<evidence type="ECO:0000313" key="3">
    <source>
        <dbReference type="EMBL" id="SIT08265.1"/>
    </source>
</evidence>
<keyword evidence="1" id="KW-0732">Signal</keyword>
<feature type="domain" description="YtkA-like" evidence="2">
    <location>
        <begin position="40"/>
        <end position="99"/>
    </location>
</feature>
<proteinExistence type="predicted"/>
<evidence type="ECO:0000259" key="2">
    <source>
        <dbReference type="Pfam" id="PF13115"/>
    </source>
</evidence>
<name>A0A1N7PCB0_9RHOB</name>
<dbReference type="STRING" id="633194.SAMN05421759_11469"/>
<dbReference type="RefSeq" id="WP_076449921.1">
    <property type="nucleotide sequence ID" value="NZ_FTOQ01000014.1"/>
</dbReference>
<keyword evidence="4" id="KW-1185">Reference proteome</keyword>
<evidence type="ECO:0000313" key="4">
    <source>
        <dbReference type="Proteomes" id="UP000186684"/>
    </source>
</evidence>
<dbReference type="Pfam" id="PF13115">
    <property type="entry name" value="YtkA"/>
    <property type="match status" value="1"/>
</dbReference>